<dbReference type="PANTHER" id="PTHR11012">
    <property type="entry name" value="PROTEIN KINASE-LIKE DOMAIN-CONTAINING"/>
    <property type="match status" value="1"/>
</dbReference>
<sequence length="404" mass="47029">MDFKTNMKSWMEKLLKNENIDNLDVAILGNSEKGDGYMGDIVFAEVKGTTTEGICKKYNIALKCSKSSPSLREKSSVKEAFLNEIYFYDVIFPSFKKFQQDRKIDKLFENVPICYGTLSNGNMEVLALENLKSKGYILWNKAKPLTRKHIDMIVAEYGKFHAISIAMKDQEPRAFQKLIDGIENMFKKFQETCDIVNVYERIFDEIYNLLKNELDEDILDKWQGFKLQLRTFLFQISEHVEGENVILHGDCWNNNFMHYHKNDQPSTFAILDWQLIRYSSPVFDLSYLLFACLSEEDIYDMEQIKKHYHESLLEHLEKLGSCTSLYPVHQFLEEWRKHGKFGLLIVTLVHKICLAETNEIPDVGEAADKGDDIATGFGQPIKNTTDYKKRMKYIIKYAAENNLI</sequence>
<protein>
    <recommendedName>
        <fullName evidence="1">CHK kinase-like domain-containing protein</fullName>
    </recommendedName>
</protein>
<evidence type="ECO:0000313" key="2">
    <source>
        <dbReference type="EMBL" id="KAJ3666342.1"/>
    </source>
</evidence>
<dbReference type="Proteomes" id="UP001168821">
    <property type="component" value="Unassembled WGS sequence"/>
</dbReference>
<dbReference type="AlphaFoldDB" id="A0AA38J865"/>
<dbReference type="PANTHER" id="PTHR11012:SF30">
    <property type="entry name" value="PROTEIN KINASE-LIKE DOMAIN-CONTAINING"/>
    <property type="match status" value="1"/>
</dbReference>
<reference evidence="2" key="1">
    <citation type="journal article" date="2023" name="G3 (Bethesda)">
        <title>Whole genome assemblies of Zophobas morio and Tenebrio molitor.</title>
        <authorList>
            <person name="Kaur S."/>
            <person name="Stinson S.A."/>
            <person name="diCenzo G.C."/>
        </authorList>
    </citation>
    <scope>NUCLEOTIDE SEQUENCE</scope>
    <source>
        <strain evidence="2">QUZm001</strain>
    </source>
</reference>
<organism evidence="2 3">
    <name type="scientific">Zophobas morio</name>
    <dbReference type="NCBI Taxonomy" id="2755281"/>
    <lineage>
        <taxon>Eukaryota</taxon>
        <taxon>Metazoa</taxon>
        <taxon>Ecdysozoa</taxon>
        <taxon>Arthropoda</taxon>
        <taxon>Hexapoda</taxon>
        <taxon>Insecta</taxon>
        <taxon>Pterygota</taxon>
        <taxon>Neoptera</taxon>
        <taxon>Endopterygota</taxon>
        <taxon>Coleoptera</taxon>
        <taxon>Polyphaga</taxon>
        <taxon>Cucujiformia</taxon>
        <taxon>Tenebrionidae</taxon>
        <taxon>Zophobas</taxon>
    </lineage>
</organism>
<accession>A0AA38J865</accession>
<evidence type="ECO:0000313" key="3">
    <source>
        <dbReference type="Proteomes" id="UP001168821"/>
    </source>
</evidence>
<comment type="caution">
    <text evidence="2">The sequence shown here is derived from an EMBL/GenBank/DDBJ whole genome shotgun (WGS) entry which is preliminary data.</text>
</comment>
<feature type="domain" description="CHK kinase-like" evidence="1">
    <location>
        <begin position="126"/>
        <end position="318"/>
    </location>
</feature>
<dbReference type="SMART" id="SM00587">
    <property type="entry name" value="CHK"/>
    <property type="match status" value="1"/>
</dbReference>
<dbReference type="InterPro" id="IPR015897">
    <property type="entry name" value="CHK_kinase-like"/>
</dbReference>
<gene>
    <name evidence="2" type="ORF">Zmor_001790</name>
</gene>
<proteinExistence type="predicted"/>
<keyword evidence="3" id="KW-1185">Reference proteome</keyword>
<dbReference type="Pfam" id="PF02958">
    <property type="entry name" value="EcKL"/>
    <property type="match status" value="1"/>
</dbReference>
<dbReference type="InterPro" id="IPR004119">
    <property type="entry name" value="EcKL"/>
</dbReference>
<dbReference type="SUPFAM" id="SSF56112">
    <property type="entry name" value="Protein kinase-like (PK-like)"/>
    <property type="match status" value="1"/>
</dbReference>
<dbReference type="InterPro" id="IPR011009">
    <property type="entry name" value="Kinase-like_dom_sf"/>
</dbReference>
<name>A0AA38J865_9CUCU</name>
<dbReference type="EMBL" id="JALNTZ010000001">
    <property type="protein sequence ID" value="KAJ3666342.1"/>
    <property type="molecule type" value="Genomic_DNA"/>
</dbReference>
<dbReference type="Gene3D" id="3.90.1200.10">
    <property type="match status" value="1"/>
</dbReference>
<evidence type="ECO:0000259" key="1">
    <source>
        <dbReference type="SMART" id="SM00587"/>
    </source>
</evidence>